<organism evidence="3 4">
    <name type="scientific">Crepidotus variabilis</name>
    <dbReference type="NCBI Taxonomy" id="179855"/>
    <lineage>
        <taxon>Eukaryota</taxon>
        <taxon>Fungi</taxon>
        <taxon>Dikarya</taxon>
        <taxon>Basidiomycota</taxon>
        <taxon>Agaricomycotina</taxon>
        <taxon>Agaricomycetes</taxon>
        <taxon>Agaricomycetidae</taxon>
        <taxon>Agaricales</taxon>
        <taxon>Agaricineae</taxon>
        <taxon>Crepidotaceae</taxon>
        <taxon>Crepidotus</taxon>
    </lineage>
</organism>
<gene>
    <name evidence="3" type="ORF">CPB83DRAFT_725609</name>
    <name evidence="2" type="ORF">CPB83DRAFT_737968</name>
</gene>
<proteinExistence type="predicted"/>
<evidence type="ECO:0000313" key="2">
    <source>
        <dbReference type="EMBL" id="KAF9524941.1"/>
    </source>
</evidence>
<dbReference type="AlphaFoldDB" id="A0A9P6EJ83"/>
<feature type="non-terminal residue" evidence="3">
    <location>
        <position position="1"/>
    </location>
</feature>
<feature type="non-terminal residue" evidence="3">
    <location>
        <position position="59"/>
    </location>
</feature>
<accession>A0A9P6EJ83</accession>
<evidence type="ECO:0000313" key="4">
    <source>
        <dbReference type="Proteomes" id="UP000807306"/>
    </source>
</evidence>
<reference evidence="3" key="1">
    <citation type="submission" date="2020-11" db="EMBL/GenBank/DDBJ databases">
        <authorList>
            <consortium name="DOE Joint Genome Institute"/>
            <person name="Ahrendt S."/>
            <person name="Riley R."/>
            <person name="Andreopoulos W."/>
            <person name="Labutti K."/>
            <person name="Pangilinan J."/>
            <person name="Ruiz-Duenas F.J."/>
            <person name="Barrasa J.M."/>
            <person name="Sanchez-Garcia M."/>
            <person name="Camarero S."/>
            <person name="Miyauchi S."/>
            <person name="Serrano A."/>
            <person name="Linde D."/>
            <person name="Babiker R."/>
            <person name="Drula E."/>
            <person name="Ayuso-Fernandez I."/>
            <person name="Pacheco R."/>
            <person name="Padilla G."/>
            <person name="Ferreira P."/>
            <person name="Barriuso J."/>
            <person name="Kellner H."/>
            <person name="Castanera R."/>
            <person name="Alfaro M."/>
            <person name="Ramirez L."/>
            <person name="Pisabarro A.G."/>
            <person name="Kuo A."/>
            <person name="Tritt A."/>
            <person name="Lipzen A."/>
            <person name="He G."/>
            <person name="Yan M."/>
            <person name="Ng V."/>
            <person name="Cullen D."/>
            <person name="Martin F."/>
            <person name="Rosso M.-N."/>
            <person name="Henrissat B."/>
            <person name="Hibbett D."/>
            <person name="Martinez A.T."/>
            <person name="Grigoriev I.V."/>
        </authorList>
    </citation>
    <scope>NUCLEOTIDE SEQUENCE</scope>
    <source>
        <strain evidence="3">CBS 506.95</strain>
    </source>
</reference>
<feature type="region of interest" description="Disordered" evidence="1">
    <location>
        <begin position="1"/>
        <end position="40"/>
    </location>
</feature>
<dbReference type="OrthoDB" id="2917041at2759"/>
<protein>
    <submittedName>
        <fullName evidence="3">Uncharacterized protein</fullName>
    </submittedName>
</protein>
<dbReference type="EMBL" id="MU157843">
    <property type="protein sequence ID" value="KAF9529888.1"/>
    <property type="molecule type" value="Genomic_DNA"/>
</dbReference>
<keyword evidence="4" id="KW-1185">Reference proteome</keyword>
<dbReference type="EMBL" id="MU157891">
    <property type="protein sequence ID" value="KAF9524941.1"/>
    <property type="molecule type" value="Genomic_DNA"/>
</dbReference>
<evidence type="ECO:0000313" key="3">
    <source>
        <dbReference type="EMBL" id="KAF9529888.1"/>
    </source>
</evidence>
<name>A0A9P6EJ83_9AGAR</name>
<dbReference type="Proteomes" id="UP000807306">
    <property type="component" value="Unassembled WGS sequence"/>
</dbReference>
<evidence type="ECO:0000256" key="1">
    <source>
        <dbReference type="SAM" id="MobiDB-lite"/>
    </source>
</evidence>
<comment type="caution">
    <text evidence="3">The sequence shown here is derived from an EMBL/GenBank/DDBJ whole genome shotgun (WGS) entry which is preliminary data.</text>
</comment>
<sequence>IKPGNIYGMDESGFPPSHQGVERVVGRRGTKTQHKTGSANRENVTVLVTICADGTALDP</sequence>